<evidence type="ECO:0000313" key="4">
    <source>
        <dbReference type="Proteomes" id="UP000216446"/>
    </source>
</evidence>
<protein>
    <recommendedName>
        <fullName evidence="2">Secretion system C-terminal sorting domain-containing protein</fullName>
    </recommendedName>
</protein>
<accession>A0A259U1L4</accession>
<dbReference type="InterPro" id="IPR015943">
    <property type="entry name" value="WD40/YVTN_repeat-like_dom_sf"/>
</dbReference>
<proteinExistence type="predicted"/>
<dbReference type="OrthoDB" id="9757809at2"/>
<dbReference type="RefSeq" id="WP_094549861.1">
    <property type="nucleotide sequence ID" value="NZ_MQWB01000001.1"/>
</dbReference>
<sequence>MRVVGLFLLLFSLSPEAVAQWTWAGPGRIDKAAFETGGGATFAVASVGRGSLLYRSEDGGRSWADVTAGLDTENSLEGYFIKAVSAVDGLVVVMTTRNGGPSALNRVYTSTDRGNTWTFRTEYPESEVEEIVAVDAQTIMTYRRIQNVNAQPIIKASTDGGATWMDQTPDPATFTGFFTGDIESAGGAVLLPRSAQNSSGTLASRDAGATWTFTPHIPSAGGVTWTEGDRYYRFSAPTSVPQTGGRFFWTDDGGQTWSQREVAFPGGAQCTGCTTSIRSSGDTLVYVRPPNNNGPALVEYSYDFGATWGVGDPDETVARGTIYVAGGPAPVVHATGDGFLYAYPWTGSRIYRSQTAEVWADTGIYGFQNALQRVLPFGDSLYAPFGDDEYAYLSADGGATWRFQRSMEDVEFNDRCGAGRRLSAELDGALYSVCDRTTFRSADGVSWTKQGEGAPDADMFFGGEGSLYAIDWRSSTGTGGTRATLFRSDDEGATWSPLATEFAIQTLPTVSNGRLIFADSRLFQFSGVRFSTDGGATLTEVALTVNTATATSSAYFAGIGYSNGGGTLFRSLDGGATWEDLVEAGALENGPTSLHAVGDLVVAVQIDGVSVSNDDGATWTTYSENWPTGFQTRGETAFVRDGNLYVQIAGSGLWKTAIDPVLVANEAPLASEAARITAAPNPSRGAATLRFETATPEAVRVQVVDRLGRVVLSLPERALAPGEHTIPLDLSRLSAGVYTAVVTSGESRRAARLTVVR</sequence>
<keyword evidence="1" id="KW-0732">Signal</keyword>
<reference evidence="3 4" key="1">
    <citation type="submission" date="2016-11" db="EMBL/GenBank/DDBJ databases">
        <title>Study of marine rhodopsin-containing bacteria.</title>
        <authorList>
            <person name="Yoshizawa S."/>
            <person name="Kumagai Y."/>
            <person name="Kogure K."/>
        </authorList>
    </citation>
    <scope>NUCLEOTIDE SEQUENCE [LARGE SCALE GENOMIC DNA]</scope>
    <source>
        <strain evidence="3 4">SG-29</strain>
    </source>
</reference>
<dbReference type="InterPro" id="IPR026444">
    <property type="entry name" value="Secre_tail"/>
</dbReference>
<feature type="signal peptide" evidence="1">
    <location>
        <begin position="1"/>
        <end position="19"/>
    </location>
</feature>
<feature type="chain" id="PRO_5012401537" description="Secretion system C-terminal sorting domain-containing protein" evidence="1">
    <location>
        <begin position="20"/>
        <end position="757"/>
    </location>
</feature>
<dbReference type="InterPro" id="IPR036278">
    <property type="entry name" value="Sialidase_sf"/>
</dbReference>
<name>A0A259U1L4_9BACT</name>
<organism evidence="3 4">
    <name type="scientific">Rubricoccus marinus</name>
    <dbReference type="NCBI Taxonomy" id="716817"/>
    <lineage>
        <taxon>Bacteria</taxon>
        <taxon>Pseudomonadati</taxon>
        <taxon>Rhodothermota</taxon>
        <taxon>Rhodothermia</taxon>
        <taxon>Rhodothermales</taxon>
        <taxon>Rubricoccaceae</taxon>
        <taxon>Rubricoccus</taxon>
    </lineage>
</organism>
<evidence type="ECO:0000256" key="1">
    <source>
        <dbReference type="SAM" id="SignalP"/>
    </source>
</evidence>
<dbReference type="SUPFAM" id="SSF50939">
    <property type="entry name" value="Sialidases"/>
    <property type="match status" value="1"/>
</dbReference>
<keyword evidence="4" id="KW-1185">Reference proteome</keyword>
<dbReference type="AlphaFoldDB" id="A0A259U1L4"/>
<comment type="caution">
    <text evidence="3">The sequence shown here is derived from an EMBL/GenBank/DDBJ whole genome shotgun (WGS) entry which is preliminary data.</text>
</comment>
<gene>
    <name evidence="3" type="ORF">BSZ36_13655</name>
</gene>
<evidence type="ECO:0000259" key="2">
    <source>
        <dbReference type="Pfam" id="PF18962"/>
    </source>
</evidence>
<dbReference type="NCBIfam" id="TIGR04183">
    <property type="entry name" value="Por_Secre_tail"/>
    <property type="match status" value="1"/>
</dbReference>
<feature type="domain" description="Secretion system C-terminal sorting" evidence="2">
    <location>
        <begin position="680"/>
        <end position="749"/>
    </location>
</feature>
<dbReference type="Gene3D" id="2.130.10.10">
    <property type="entry name" value="YVTN repeat-like/Quinoprotein amine dehydrogenase"/>
    <property type="match status" value="4"/>
</dbReference>
<dbReference type="SUPFAM" id="SSF110296">
    <property type="entry name" value="Oligoxyloglucan reducing end-specific cellobiohydrolase"/>
    <property type="match status" value="2"/>
</dbReference>
<dbReference type="InParanoid" id="A0A259U1L4"/>
<dbReference type="Pfam" id="PF18962">
    <property type="entry name" value="Por_Secre_tail"/>
    <property type="match status" value="1"/>
</dbReference>
<dbReference type="EMBL" id="MQWB01000001">
    <property type="protein sequence ID" value="OZC03933.1"/>
    <property type="molecule type" value="Genomic_DNA"/>
</dbReference>
<dbReference type="Proteomes" id="UP000216446">
    <property type="component" value="Unassembled WGS sequence"/>
</dbReference>
<dbReference type="CDD" id="cd15482">
    <property type="entry name" value="Sialidase_non-viral"/>
    <property type="match status" value="3"/>
</dbReference>
<evidence type="ECO:0000313" key="3">
    <source>
        <dbReference type="EMBL" id="OZC03933.1"/>
    </source>
</evidence>